<dbReference type="InterPro" id="IPR053043">
    <property type="entry name" value="Ras-cAMP_regulatory"/>
</dbReference>
<name>A0A5C3M6L0_9AGAR</name>
<accession>A0A5C3M6L0</accession>
<feature type="region of interest" description="Disordered" evidence="1">
    <location>
        <begin position="169"/>
        <end position="211"/>
    </location>
</feature>
<evidence type="ECO:0000259" key="2">
    <source>
        <dbReference type="Pfam" id="PF11702"/>
    </source>
</evidence>
<dbReference type="GO" id="GO:0031930">
    <property type="term" value="P:mitochondria-nucleus signaling pathway"/>
    <property type="evidence" value="ECO:0007669"/>
    <property type="project" value="TreeGrafter"/>
</dbReference>
<feature type="compositionally biased region" description="Basic and acidic residues" evidence="1">
    <location>
        <begin position="41"/>
        <end position="54"/>
    </location>
</feature>
<protein>
    <recommendedName>
        <fullName evidence="2">DUF3295 domain-containing protein</fullName>
    </recommendedName>
</protein>
<dbReference type="GO" id="GO:0000122">
    <property type="term" value="P:negative regulation of transcription by RNA polymerase II"/>
    <property type="evidence" value="ECO:0007669"/>
    <property type="project" value="TreeGrafter"/>
</dbReference>
<dbReference type="PANTHER" id="PTHR28014:SF1">
    <property type="entry name" value="NEGATIVE REGULATOR OF RAS-CAMP PATHWAY"/>
    <property type="match status" value="1"/>
</dbReference>
<feature type="compositionally biased region" description="Gly residues" evidence="1">
    <location>
        <begin position="1"/>
        <end position="12"/>
    </location>
</feature>
<gene>
    <name evidence="3" type="ORF">BDQ12DRAFT_609472</name>
</gene>
<dbReference type="GO" id="GO:0005737">
    <property type="term" value="C:cytoplasm"/>
    <property type="evidence" value="ECO:0007669"/>
    <property type="project" value="TreeGrafter"/>
</dbReference>
<dbReference type="PANTHER" id="PTHR28014">
    <property type="entry name" value="NEGATIVE REGULATOR OF RAS-CAMP PATHWAY"/>
    <property type="match status" value="1"/>
</dbReference>
<dbReference type="AlphaFoldDB" id="A0A5C3M6L0"/>
<feature type="compositionally biased region" description="Pro residues" evidence="1">
    <location>
        <begin position="73"/>
        <end position="99"/>
    </location>
</feature>
<dbReference type="InterPro" id="IPR021711">
    <property type="entry name" value="DUF3295"/>
</dbReference>
<evidence type="ECO:0000313" key="3">
    <source>
        <dbReference type="EMBL" id="TFK36751.1"/>
    </source>
</evidence>
<dbReference type="Proteomes" id="UP000308652">
    <property type="component" value="Unassembled WGS sequence"/>
</dbReference>
<dbReference type="Pfam" id="PF11702">
    <property type="entry name" value="DUF3295"/>
    <property type="match status" value="1"/>
</dbReference>
<dbReference type="GO" id="GO:0006808">
    <property type="term" value="P:regulation of nitrogen utilization"/>
    <property type="evidence" value="ECO:0007669"/>
    <property type="project" value="TreeGrafter"/>
</dbReference>
<sequence length="211" mass="22625">MQANGQGSGGYRPKGRPQDLELEDDSDSEGEGGGIMVSKSAAEEKLKALAERRTASRQTSAGSGGERRRNIIAPPPVVNPHPAPIPLGHPYNLPPPAAPSTPRTTRRQMLQTELSESLRRNLLWERQVSKQNLVGFKRTASTGGGRGNLLGGLRPLTAAPSMVQLTAKTNGRRRSGGGGGGGEGVEDRDRDKKAAMARNRSWADDFHFKGW</sequence>
<dbReference type="EMBL" id="ML213612">
    <property type="protein sequence ID" value="TFK36751.1"/>
    <property type="molecule type" value="Genomic_DNA"/>
</dbReference>
<keyword evidence="4" id="KW-1185">Reference proteome</keyword>
<feature type="region of interest" description="Disordered" evidence="1">
    <location>
        <begin position="1"/>
        <end position="110"/>
    </location>
</feature>
<reference evidence="3 4" key="1">
    <citation type="journal article" date="2019" name="Nat. Ecol. Evol.">
        <title>Megaphylogeny resolves global patterns of mushroom evolution.</title>
        <authorList>
            <person name="Varga T."/>
            <person name="Krizsan K."/>
            <person name="Foldi C."/>
            <person name="Dima B."/>
            <person name="Sanchez-Garcia M."/>
            <person name="Sanchez-Ramirez S."/>
            <person name="Szollosi G.J."/>
            <person name="Szarkandi J.G."/>
            <person name="Papp V."/>
            <person name="Albert L."/>
            <person name="Andreopoulos W."/>
            <person name="Angelini C."/>
            <person name="Antonin V."/>
            <person name="Barry K.W."/>
            <person name="Bougher N.L."/>
            <person name="Buchanan P."/>
            <person name="Buyck B."/>
            <person name="Bense V."/>
            <person name="Catcheside P."/>
            <person name="Chovatia M."/>
            <person name="Cooper J."/>
            <person name="Damon W."/>
            <person name="Desjardin D."/>
            <person name="Finy P."/>
            <person name="Geml J."/>
            <person name="Haridas S."/>
            <person name="Hughes K."/>
            <person name="Justo A."/>
            <person name="Karasinski D."/>
            <person name="Kautmanova I."/>
            <person name="Kiss B."/>
            <person name="Kocsube S."/>
            <person name="Kotiranta H."/>
            <person name="LaButti K.M."/>
            <person name="Lechner B.E."/>
            <person name="Liimatainen K."/>
            <person name="Lipzen A."/>
            <person name="Lukacs Z."/>
            <person name="Mihaltcheva S."/>
            <person name="Morgado L.N."/>
            <person name="Niskanen T."/>
            <person name="Noordeloos M.E."/>
            <person name="Ohm R.A."/>
            <person name="Ortiz-Santana B."/>
            <person name="Ovrebo C."/>
            <person name="Racz N."/>
            <person name="Riley R."/>
            <person name="Savchenko A."/>
            <person name="Shiryaev A."/>
            <person name="Soop K."/>
            <person name="Spirin V."/>
            <person name="Szebenyi C."/>
            <person name="Tomsovsky M."/>
            <person name="Tulloss R.E."/>
            <person name="Uehling J."/>
            <person name="Grigoriev I.V."/>
            <person name="Vagvolgyi C."/>
            <person name="Papp T."/>
            <person name="Martin F.M."/>
            <person name="Miettinen O."/>
            <person name="Hibbett D.S."/>
            <person name="Nagy L.G."/>
        </authorList>
    </citation>
    <scope>NUCLEOTIDE SEQUENCE [LARGE SCALE GENOMIC DNA]</scope>
    <source>
        <strain evidence="3 4">CBS 166.37</strain>
    </source>
</reference>
<feature type="domain" description="DUF3295" evidence="2">
    <location>
        <begin position="47"/>
        <end position="139"/>
    </location>
</feature>
<evidence type="ECO:0000313" key="4">
    <source>
        <dbReference type="Proteomes" id="UP000308652"/>
    </source>
</evidence>
<feature type="compositionally biased region" description="Basic and acidic residues" evidence="1">
    <location>
        <begin position="201"/>
        <end position="211"/>
    </location>
</feature>
<evidence type="ECO:0000256" key="1">
    <source>
        <dbReference type="SAM" id="MobiDB-lite"/>
    </source>
</evidence>
<proteinExistence type="predicted"/>
<organism evidence="3 4">
    <name type="scientific">Crucibulum laeve</name>
    <dbReference type="NCBI Taxonomy" id="68775"/>
    <lineage>
        <taxon>Eukaryota</taxon>
        <taxon>Fungi</taxon>
        <taxon>Dikarya</taxon>
        <taxon>Basidiomycota</taxon>
        <taxon>Agaricomycotina</taxon>
        <taxon>Agaricomycetes</taxon>
        <taxon>Agaricomycetidae</taxon>
        <taxon>Agaricales</taxon>
        <taxon>Agaricineae</taxon>
        <taxon>Nidulariaceae</taxon>
        <taxon>Crucibulum</taxon>
    </lineage>
</organism>
<dbReference type="OrthoDB" id="515401at2759"/>
<feature type="compositionally biased region" description="Basic and acidic residues" evidence="1">
    <location>
        <begin position="185"/>
        <end position="194"/>
    </location>
</feature>
<feature type="compositionally biased region" description="Acidic residues" evidence="1">
    <location>
        <begin position="20"/>
        <end position="30"/>
    </location>
</feature>